<dbReference type="GO" id="GO:0005737">
    <property type="term" value="C:cytoplasm"/>
    <property type="evidence" value="ECO:0007669"/>
    <property type="project" value="TreeGrafter"/>
</dbReference>
<dbReference type="Pfam" id="PF00069">
    <property type="entry name" value="Pkinase"/>
    <property type="match status" value="2"/>
</dbReference>
<keyword evidence="6" id="KW-0067">ATP-binding</keyword>
<evidence type="ECO:0000256" key="8">
    <source>
        <dbReference type="ARBA" id="ARBA00048679"/>
    </source>
</evidence>
<dbReference type="SUPFAM" id="SSF56112">
    <property type="entry name" value="Protein kinase-like (PK-like)"/>
    <property type="match status" value="1"/>
</dbReference>
<dbReference type="GO" id="GO:0000245">
    <property type="term" value="P:spliceosomal complex assembly"/>
    <property type="evidence" value="ECO:0007669"/>
    <property type="project" value="TreeGrafter"/>
</dbReference>
<dbReference type="GO" id="GO:0050684">
    <property type="term" value="P:regulation of mRNA processing"/>
    <property type="evidence" value="ECO:0007669"/>
    <property type="project" value="TreeGrafter"/>
</dbReference>
<evidence type="ECO:0000256" key="3">
    <source>
        <dbReference type="ARBA" id="ARBA00022679"/>
    </source>
</evidence>
<dbReference type="Gene3D" id="1.10.510.10">
    <property type="entry name" value="Transferase(Phosphotransferase) domain 1"/>
    <property type="match status" value="1"/>
</dbReference>
<keyword evidence="4" id="KW-0547">Nucleotide-binding</keyword>
<dbReference type="Proteomes" id="UP000800035">
    <property type="component" value="Unassembled WGS sequence"/>
</dbReference>
<evidence type="ECO:0000256" key="4">
    <source>
        <dbReference type="ARBA" id="ARBA00022741"/>
    </source>
</evidence>
<dbReference type="Gene3D" id="3.30.200.20">
    <property type="entry name" value="Phosphorylase Kinase, domain 1"/>
    <property type="match status" value="1"/>
</dbReference>
<keyword evidence="11" id="KW-1185">Reference proteome</keyword>
<feature type="domain" description="Protein kinase" evidence="9">
    <location>
        <begin position="38"/>
        <end position="395"/>
    </location>
</feature>
<name>A0A6A5T8Z9_9PLEO</name>
<dbReference type="EC" id="2.7.11.1" evidence="1"/>
<dbReference type="PROSITE" id="PS50011">
    <property type="entry name" value="PROTEIN_KINASE_DOM"/>
    <property type="match status" value="1"/>
</dbReference>
<dbReference type="EMBL" id="ML977052">
    <property type="protein sequence ID" value="KAF1948634.1"/>
    <property type="molecule type" value="Genomic_DNA"/>
</dbReference>
<dbReference type="InterPro" id="IPR051334">
    <property type="entry name" value="SRPK"/>
</dbReference>
<evidence type="ECO:0000256" key="7">
    <source>
        <dbReference type="ARBA" id="ARBA00047899"/>
    </source>
</evidence>
<keyword evidence="3" id="KW-0808">Transferase</keyword>
<evidence type="ECO:0000256" key="2">
    <source>
        <dbReference type="ARBA" id="ARBA00022527"/>
    </source>
</evidence>
<keyword evidence="2" id="KW-0723">Serine/threonine-protein kinase</keyword>
<comment type="catalytic activity">
    <reaction evidence="8">
        <text>L-seryl-[protein] + ATP = O-phospho-L-seryl-[protein] + ADP + H(+)</text>
        <dbReference type="Rhea" id="RHEA:17989"/>
        <dbReference type="Rhea" id="RHEA-COMP:9863"/>
        <dbReference type="Rhea" id="RHEA-COMP:11604"/>
        <dbReference type="ChEBI" id="CHEBI:15378"/>
        <dbReference type="ChEBI" id="CHEBI:29999"/>
        <dbReference type="ChEBI" id="CHEBI:30616"/>
        <dbReference type="ChEBI" id="CHEBI:83421"/>
        <dbReference type="ChEBI" id="CHEBI:456216"/>
        <dbReference type="EC" id="2.7.11.1"/>
    </reaction>
</comment>
<dbReference type="OrthoDB" id="5979581at2759"/>
<dbReference type="InterPro" id="IPR011009">
    <property type="entry name" value="Kinase-like_dom_sf"/>
</dbReference>
<protein>
    <recommendedName>
        <fullName evidence="1">non-specific serine/threonine protein kinase</fullName>
        <ecNumber evidence="1">2.7.11.1</ecNumber>
    </recommendedName>
</protein>
<dbReference type="GO" id="GO:0005524">
    <property type="term" value="F:ATP binding"/>
    <property type="evidence" value="ECO:0007669"/>
    <property type="project" value="UniProtKB-KW"/>
</dbReference>
<evidence type="ECO:0000259" key="9">
    <source>
        <dbReference type="PROSITE" id="PS50011"/>
    </source>
</evidence>
<dbReference type="SMART" id="SM00220">
    <property type="entry name" value="S_TKc"/>
    <property type="match status" value="1"/>
</dbReference>
<dbReference type="GO" id="GO:0004674">
    <property type="term" value="F:protein serine/threonine kinase activity"/>
    <property type="evidence" value="ECO:0007669"/>
    <property type="project" value="UniProtKB-KW"/>
</dbReference>
<evidence type="ECO:0000256" key="6">
    <source>
        <dbReference type="ARBA" id="ARBA00022840"/>
    </source>
</evidence>
<dbReference type="PANTHER" id="PTHR47634:SF9">
    <property type="entry name" value="PROTEIN KINASE DOMAIN-CONTAINING PROTEIN-RELATED"/>
    <property type="match status" value="1"/>
</dbReference>
<comment type="catalytic activity">
    <reaction evidence="7">
        <text>L-threonyl-[protein] + ATP = O-phospho-L-threonyl-[protein] + ADP + H(+)</text>
        <dbReference type="Rhea" id="RHEA:46608"/>
        <dbReference type="Rhea" id="RHEA-COMP:11060"/>
        <dbReference type="Rhea" id="RHEA-COMP:11605"/>
        <dbReference type="ChEBI" id="CHEBI:15378"/>
        <dbReference type="ChEBI" id="CHEBI:30013"/>
        <dbReference type="ChEBI" id="CHEBI:30616"/>
        <dbReference type="ChEBI" id="CHEBI:61977"/>
        <dbReference type="ChEBI" id="CHEBI:456216"/>
        <dbReference type="EC" id="2.7.11.1"/>
    </reaction>
</comment>
<evidence type="ECO:0000313" key="10">
    <source>
        <dbReference type="EMBL" id="KAF1948634.1"/>
    </source>
</evidence>
<evidence type="ECO:0000256" key="5">
    <source>
        <dbReference type="ARBA" id="ARBA00022777"/>
    </source>
</evidence>
<reference evidence="10" key="1">
    <citation type="journal article" date="2020" name="Stud. Mycol.">
        <title>101 Dothideomycetes genomes: a test case for predicting lifestyles and emergence of pathogens.</title>
        <authorList>
            <person name="Haridas S."/>
            <person name="Albert R."/>
            <person name="Binder M."/>
            <person name="Bloem J."/>
            <person name="Labutti K."/>
            <person name="Salamov A."/>
            <person name="Andreopoulos B."/>
            <person name="Baker S."/>
            <person name="Barry K."/>
            <person name="Bills G."/>
            <person name="Bluhm B."/>
            <person name="Cannon C."/>
            <person name="Castanera R."/>
            <person name="Culley D."/>
            <person name="Daum C."/>
            <person name="Ezra D."/>
            <person name="Gonzalez J."/>
            <person name="Henrissat B."/>
            <person name="Kuo A."/>
            <person name="Liang C."/>
            <person name="Lipzen A."/>
            <person name="Lutzoni F."/>
            <person name="Magnuson J."/>
            <person name="Mondo S."/>
            <person name="Nolan M."/>
            <person name="Ohm R."/>
            <person name="Pangilinan J."/>
            <person name="Park H.-J."/>
            <person name="Ramirez L."/>
            <person name="Alfaro M."/>
            <person name="Sun H."/>
            <person name="Tritt A."/>
            <person name="Yoshinaga Y."/>
            <person name="Zwiers L.-H."/>
            <person name="Turgeon B."/>
            <person name="Goodwin S."/>
            <person name="Spatafora J."/>
            <person name="Crous P."/>
            <person name="Grigoriev I."/>
        </authorList>
    </citation>
    <scope>NUCLEOTIDE SEQUENCE</scope>
    <source>
        <strain evidence="10">CBS 675.92</strain>
    </source>
</reference>
<organism evidence="10 11">
    <name type="scientific">Byssothecium circinans</name>
    <dbReference type="NCBI Taxonomy" id="147558"/>
    <lineage>
        <taxon>Eukaryota</taxon>
        <taxon>Fungi</taxon>
        <taxon>Dikarya</taxon>
        <taxon>Ascomycota</taxon>
        <taxon>Pezizomycotina</taxon>
        <taxon>Dothideomycetes</taxon>
        <taxon>Pleosporomycetidae</taxon>
        <taxon>Pleosporales</taxon>
        <taxon>Massarineae</taxon>
        <taxon>Massarinaceae</taxon>
        <taxon>Byssothecium</taxon>
    </lineage>
</organism>
<dbReference type="PANTHER" id="PTHR47634">
    <property type="entry name" value="PROTEIN KINASE DOMAIN-CONTAINING PROTEIN-RELATED"/>
    <property type="match status" value="1"/>
</dbReference>
<gene>
    <name evidence="10" type="ORF">CC80DRAFT_498069</name>
</gene>
<dbReference type="AlphaFoldDB" id="A0A6A5T8Z9"/>
<dbReference type="GO" id="GO:0005634">
    <property type="term" value="C:nucleus"/>
    <property type="evidence" value="ECO:0007669"/>
    <property type="project" value="TreeGrafter"/>
</dbReference>
<sequence>MINQSQYNIGVPAEDLTLYTPGGYHPIHINDRFKDGRYEILNKLGFGSFSTVWLARDHHNHRNVSMKVVVSEKSDSQKGELGILKHIEAKSDGQHPGRKHISRLLDSFYHEGPNGQHMCIVSELLGPKVSTVAEKSTNYRLDSKLARRISRQLLLAVDYLHSCGVAHGDIHMGNILFRLSETERSFPEQIEALGAPQIGCVSRKDGAPLNKGMPNYLVEPIEYDAKKRVHIDEIQLVDFGESFFVATPPESLYTPTSLHPPELVFRHTLSKAVDIWNLGSTTYELITGRTPFEADFDDRVLISQFQKVLGGVPDEWVRDAINDGVLKDRPNGFSAEDFQSLEEEIKRSYTDSYDPSTLQLGEEDLGVFGRYLRKILVVDPALRATTQELLQDAWVSDADISGLAASE</sequence>
<accession>A0A6A5T8Z9</accession>
<dbReference type="InterPro" id="IPR000719">
    <property type="entry name" value="Prot_kinase_dom"/>
</dbReference>
<keyword evidence="5 10" id="KW-0418">Kinase</keyword>
<evidence type="ECO:0000313" key="11">
    <source>
        <dbReference type="Proteomes" id="UP000800035"/>
    </source>
</evidence>
<proteinExistence type="predicted"/>
<evidence type="ECO:0000256" key="1">
    <source>
        <dbReference type="ARBA" id="ARBA00012513"/>
    </source>
</evidence>